<protein>
    <submittedName>
        <fullName evidence="2">Uncharacterized protein</fullName>
    </submittedName>
</protein>
<dbReference type="EMBL" id="CADCTN010000053">
    <property type="protein sequence ID" value="CAA9226194.1"/>
    <property type="molecule type" value="Genomic_DNA"/>
</dbReference>
<feature type="region of interest" description="Disordered" evidence="1">
    <location>
        <begin position="20"/>
        <end position="39"/>
    </location>
</feature>
<evidence type="ECO:0000256" key="1">
    <source>
        <dbReference type="SAM" id="MobiDB-lite"/>
    </source>
</evidence>
<proteinExistence type="predicted"/>
<dbReference type="AlphaFoldDB" id="A0A6J4HIZ5"/>
<sequence>MAGVSQNRCSPCAWFRRVTPTCDRTGHRRPSAGRPGPAP</sequence>
<evidence type="ECO:0000313" key="2">
    <source>
        <dbReference type="EMBL" id="CAA9226194.1"/>
    </source>
</evidence>
<gene>
    <name evidence="2" type="ORF">AVDCRST_MAG52-763</name>
</gene>
<accession>A0A6J4HIZ5</accession>
<organism evidence="2">
    <name type="scientific">uncultured Blastococcus sp</name>
    <dbReference type="NCBI Taxonomy" id="217144"/>
    <lineage>
        <taxon>Bacteria</taxon>
        <taxon>Bacillati</taxon>
        <taxon>Actinomycetota</taxon>
        <taxon>Actinomycetes</taxon>
        <taxon>Geodermatophilales</taxon>
        <taxon>Geodermatophilaceae</taxon>
        <taxon>Blastococcus</taxon>
        <taxon>environmental samples</taxon>
    </lineage>
</organism>
<name>A0A6J4HIZ5_9ACTN</name>
<reference evidence="2" key="1">
    <citation type="submission" date="2020-02" db="EMBL/GenBank/DDBJ databases">
        <authorList>
            <person name="Meier V. D."/>
        </authorList>
    </citation>
    <scope>NUCLEOTIDE SEQUENCE</scope>
    <source>
        <strain evidence="2">AVDCRST_MAG52</strain>
    </source>
</reference>